<dbReference type="InterPro" id="IPR003660">
    <property type="entry name" value="HAMP_dom"/>
</dbReference>
<feature type="domain" description="Histidine kinase" evidence="13">
    <location>
        <begin position="254"/>
        <end position="483"/>
    </location>
</feature>
<reference evidence="15 16" key="1">
    <citation type="submission" date="2011-12" db="EMBL/GenBank/DDBJ databases">
        <title>Whole genome shotgun sequence of Arthrobacter globiformis NBRC 12137.</title>
        <authorList>
            <person name="Miyazawa S."/>
            <person name="Hosoyama A."/>
            <person name="Tsuchikane K."/>
            <person name="Katsumata H."/>
            <person name="Yamazaki S."/>
            <person name="Fujita N."/>
        </authorList>
    </citation>
    <scope>NUCLEOTIDE SEQUENCE [LARGE SCALE GENOMIC DNA]</scope>
    <source>
        <strain evidence="15 16">NBRC 12137</strain>
    </source>
</reference>
<dbReference type="Gene3D" id="3.30.565.10">
    <property type="entry name" value="Histidine kinase-like ATPase, C-terminal domain"/>
    <property type="match status" value="1"/>
</dbReference>
<evidence type="ECO:0000256" key="2">
    <source>
        <dbReference type="ARBA" id="ARBA00004236"/>
    </source>
</evidence>
<dbReference type="InterPro" id="IPR004358">
    <property type="entry name" value="Sig_transdc_His_kin-like_C"/>
</dbReference>
<gene>
    <name evidence="15" type="ORF">ARGLB_094_00530</name>
</gene>
<evidence type="ECO:0000256" key="9">
    <source>
        <dbReference type="ARBA" id="ARBA00023012"/>
    </source>
</evidence>
<dbReference type="SMART" id="SM00387">
    <property type="entry name" value="HATPase_c"/>
    <property type="match status" value="1"/>
</dbReference>
<keyword evidence="10 11" id="KW-0472">Membrane</keyword>
<dbReference type="PANTHER" id="PTHR45436">
    <property type="entry name" value="SENSOR HISTIDINE KINASE YKOH"/>
    <property type="match status" value="1"/>
</dbReference>
<evidence type="ECO:0000256" key="10">
    <source>
        <dbReference type="ARBA" id="ARBA00023136"/>
    </source>
</evidence>
<dbReference type="Gene3D" id="6.10.340.10">
    <property type="match status" value="1"/>
</dbReference>
<keyword evidence="12" id="KW-0732">Signal</keyword>
<feature type="domain" description="HAMP" evidence="14">
    <location>
        <begin position="183"/>
        <end position="246"/>
    </location>
</feature>
<evidence type="ECO:0000256" key="6">
    <source>
        <dbReference type="ARBA" id="ARBA00022692"/>
    </source>
</evidence>
<evidence type="ECO:0000256" key="7">
    <source>
        <dbReference type="ARBA" id="ARBA00022777"/>
    </source>
</evidence>
<dbReference type="Pfam" id="PF00512">
    <property type="entry name" value="HisKA"/>
    <property type="match status" value="1"/>
</dbReference>
<evidence type="ECO:0000256" key="3">
    <source>
        <dbReference type="ARBA" id="ARBA00012438"/>
    </source>
</evidence>
<dbReference type="InterPro" id="IPR050428">
    <property type="entry name" value="TCS_sensor_his_kinase"/>
</dbReference>
<dbReference type="EMBL" id="BAEG01000094">
    <property type="protein sequence ID" value="GAB15916.1"/>
    <property type="molecule type" value="Genomic_DNA"/>
</dbReference>
<dbReference type="InterPro" id="IPR036097">
    <property type="entry name" value="HisK_dim/P_sf"/>
</dbReference>
<dbReference type="Proteomes" id="UP000003828">
    <property type="component" value="Unassembled WGS sequence"/>
</dbReference>
<dbReference type="CDD" id="cd00082">
    <property type="entry name" value="HisKA"/>
    <property type="match status" value="1"/>
</dbReference>
<dbReference type="InterPro" id="IPR003594">
    <property type="entry name" value="HATPase_dom"/>
</dbReference>
<evidence type="ECO:0000259" key="14">
    <source>
        <dbReference type="PROSITE" id="PS50885"/>
    </source>
</evidence>
<dbReference type="GO" id="GO:0005886">
    <property type="term" value="C:plasma membrane"/>
    <property type="evidence" value="ECO:0007669"/>
    <property type="project" value="UniProtKB-SubCell"/>
</dbReference>
<dbReference type="STRING" id="1077972.ARGLB_094_00530"/>
<feature type="transmembrane region" description="Helical" evidence="11">
    <location>
        <begin position="157"/>
        <end position="186"/>
    </location>
</feature>
<keyword evidence="9" id="KW-0902">Two-component regulatory system</keyword>
<accession>H0QSW5</accession>
<keyword evidence="16" id="KW-1185">Reference proteome</keyword>
<comment type="catalytic activity">
    <reaction evidence="1">
        <text>ATP + protein L-histidine = ADP + protein N-phospho-L-histidine.</text>
        <dbReference type="EC" id="2.7.13.3"/>
    </reaction>
</comment>
<evidence type="ECO:0000256" key="5">
    <source>
        <dbReference type="ARBA" id="ARBA00022679"/>
    </source>
</evidence>
<evidence type="ECO:0000259" key="13">
    <source>
        <dbReference type="PROSITE" id="PS50109"/>
    </source>
</evidence>
<comment type="caution">
    <text evidence="15">The sequence shown here is derived from an EMBL/GenBank/DDBJ whole genome shotgun (WGS) entry which is preliminary data.</text>
</comment>
<dbReference type="SMART" id="SM00388">
    <property type="entry name" value="HisKA"/>
    <property type="match status" value="1"/>
</dbReference>
<dbReference type="CDD" id="cd00075">
    <property type="entry name" value="HATPase"/>
    <property type="match status" value="1"/>
</dbReference>
<sequence length="488" mass="50787">MRSRLLLVLAILGAVVVAAFAFPLAASTADARTREFVLSRDADLQRFADLADGYARNGNPGLLFEEAGAYYSLYGEALAVVSTRGAAPRAVGTNLDEPSVSSAIGRALRNERSSAVELLTPWSPGTVVFTKPIGTGAQVNGAVVIVASTASAREDILLAWVIITAGSLAAVIGFGVLALSVSRWVLRPLEEVSTRMQRLTKSLPFVALGGGTSDAPSAAGRTGPPELRTLSAAFETMDSAVHTSADAQRRLVADTAHQLRNPLAALQLRLETLGPRVMEDGKKSHERAMGEAIRLEEILGDLLALSVAEAPRAGGSDGDHTCVPYLAAVERAGFWHDTAAESGVIILVDDDPAGLEAHIGTGDLEQILDVLLDNTCKYAGPGTTVRISVGAGTGRDPETGRRTVVTVADDGAGVADGELELVTRRFYRGSPREGTPRDGNRPDGTGLGLSIVEALVESNGGELLLRETPGGGLTVVMSFAAPAPEEAG</sequence>
<keyword evidence="6 11" id="KW-0812">Transmembrane</keyword>
<feature type="chain" id="PRO_5039526351" description="histidine kinase" evidence="12">
    <location>
        <begin position="22"/>
        <end position="488"/>
    </location>
</feature>
<keyword evidence="8 11" id="KW-1133">Transmembrane helix</keyword>
<organism evidence="15 16">
    <name type="scientific">Arthrobacter globiformis (strain ATCC 8010 / DSM 20124 / JCM 1332 / NBRC 12137 / NCIMB 8907 / NRRL B-2979 / 168)</name>
    <dbReference type="NCBI Taxonomy" id="1077972"/>
    <lineage>
        <taxon>Bacteria</taxon>
        <taxon>Bacillati</taxon>
        <taxon>Actinomycetota</taxon>
        <taxon>Actinomycetes</taxon>
        <taxon>Micrococcales</taxon>
        <taxon>Micrococcaceae</taxon>
        <taxon>Arthrobacter</taxon>
    </lineage>
</organism>
<name>H0QSW5_ARTG1</name>
<dbReference type="OrthoDB" id="9786919at2"/>
<dbReference type="PROSITE" id="PS50885">
    <property type="entry name" value="HAMP"/>
    <property type="match status" value="1"/>
</dbReference>
<dbReference type="Gene3D" id="1.10.287.130">
    <property type="match status" value="1"/>
</dbReference>
<evidence type="ECO:0000256" key="8">
    <source>
        <dbReference type="ARBA" id="ARBA00022989"/>
    </source>
</evidence>
<dbReference type="EC" id="2.7.13.3" evidence="3"/>
<evidence type="ECO:0000256" key="12">
    <source>
        <dbReference type="SAM" id="SignalP"/>
    </source>
</evidence>
<dbReference type="InterPro" id="IPR036890">
    <property type="entry name" value="HATPase_C_sf"/>
</dbReference>
<evidence type="ECO:0000313" key="16">
    <source>
        <dbReference type="Proteomes" id="UP000003828"/>
    </source>
</evidence>
<protein>
    <recommendedName>
        <fullName evidence="3">histidine kinase</fullName>
        <ecNumber evidence="3">2.7.13.3</ecNumber>
    </recommendedName>
</protein>
<dbReference type="PANTHER" id="PTHR45436:SF5">
    <property type="entry name" value="SENSOR HISTIDINE KINASE TRCS"/>
    <property type="match status" value="1"/>
</dbReference>
<proteinExistence type="predicted"/>
<dbReference type="Pfam" id="PF02518">
    <property type="entry name" value="HATPase_c"/>
    <property type="match status" value="1"/>
</dbReference>
<dbReference type="SUPFAM" id="SSF55874">
    <property type="entry name" value="ATPase domain of HSP90 chaperone/DNA topoisomerase II/histidine kinase"/>
    <property type="match status" value="1"/>
</dbReference>
<dbReference type="InterPro" id="IPR003661">
    <property type="entry name" value="HisK_dim/P_dom"/>
</dbReference>
<keyword evidence="5" id="KW-0808">Transferase</keyword>
<comment type="subcellular location">
    <subcellularLocation>
        <location evidence="2">Cell membrane</location>
    </subcellularLocation>
</comment>
<dbReference type="SUPFAM" id="SSF47384">
    <property type="entry name" value="Homodimeric domain of signal transducing histidine kinase"/>
    <property type="match status" value="1"/>
</dbReference>
<evidence type="ECO:0000313" key="15">
    <source>
        <dbReference type="EMBL" id="GAB15916.1"/>
    </source>
</evidence>
<keyword evidence="4" id="KW-0597">Phosphoprotein</keyword>
<dbReference type="AlphaFoldDB" id="H0QSW5"/>
<dbReference type="PROSITE" id="PS50109">
    <property type="entry name" value="HIS_KIN"/>
    <property type="match status" value="1"/>
</dbReference>
<dbReference type="PRINTS" id="PR00344">
    <property type="entry name" value="BCTRLSENSOR"/>
</dbReference>
<evidence type="ECO:0000256" key="4">
    <source>
        <dbReference type="ARBA" id="ARBA00022553"/>
    </source>
</evidence>
<evidence type="ECO:0000256" key="11">
    <source>
        <dbReference type="SAM" id="Phobius"/>
    </source>
</evidence>
<evidence type="ECO:0000256" key="1">
    <source>
        <dbReference type="ARBA" id="ARBA00000085"/>
    </source>
</evidence>
<dbReference type="GO" id="GO:0000155">
    <property type="term" value="F:phosphorelay sensor kinase activity"/>
    <property type="evidence" value="ECO:0007669"/>
    <property type="project" value="InterPro"/>
</dbReference>
<feature type="signal peptide" evidence="12">
    <location>
        <begin position="1"/>
        <end position="21"/>
    </location>
</feature>
<dbReference type="InterPro" id="IPR005467">
    <property type="entry name" value="His_kinase_dom"/>
</dbReference>
<dbReference type="RefSeq" id="WP_003805808.1">
    <property type="nucleotide sequence ID" value="NZ_BAEG01000094.1"/>
</dbReference>
<dbReference type="eggNOG" id="COG2205">
    <property type="taxonomic scope" value="Bacteria"/>
</dbReference>
<keyword evidence="7 15" id="KW-0418">Kinase</keyword>